<dbReference type="NCBIfam" id="NF033233">
    <property type="entry name" value="twin_helix"/>
    <property type="match status" value="1"/>
</dbReference>
<dbReference type="AlphaFoldDB" id="A0A4S2H897"/>
<comment type="caution">
    <text evidence="6">The sequence shown here is derived from an EMBL/GenBank/DDBJ whole genome shotgun (WGS) entry which is preliminary data.</text>
</comment>
<feature type="domain" description="HIG1" evidence="5">
    <location>
        <begin position="1"/>
        <end position="68"/>
    </location>
</feature>
<evidence type="ECO:0000256" key="4">
    <source>
        <dbReference type="SAM" id="Phobius"/>
    </source>
</evidence>
<evidence type="ECO:0000256" key="2">
    <source>
        <dbReference type="ARBA" id="ARBA00022989"/>
    </source>
</evidence>
<evidence type="ECO:0000313" key="7">
    <source>
        <dbReference type="Proteomes" id="UP000305451"/>
    </source>
</evidence>
<keyword evidence="2 4" id="KW-1133">Transmembrane helix</keyword>
<evidence type="ECO:0000256" key="3">
    <source>
        <dbReference type="ARBA" id="ARBA00023136"/>
    </source>
</evidence>
<dbReference type="OrthoDB" id="7284889at2"/>
<dbReference type="RefSeq" id="WP_135945183.1">
    <property type="nucleotide sequence ID" value="NZ_BMEI01000003.1"/>
</dbReference>
<dbReference type="Pfam" id="PF04588">
    <property type="entry name" value="HIG_1_N"/>
    <property type="match status" value="1"/>
</dbReference>
<reference evidence="6 7" key="1">
    <citation type="journal article" date="2013" name="Int. J. Syst. Evol. Microbiol.">
        <title>Marinicauda pacifica gen. nov., sp. nov., a prosthecate alphaproteobacterium of the family Hyphomonadaceae isolated from deep seawater.</title>
        <authorList>
            <person name="Zhang X.Y."/>
            <person name="Li G.W."/>
            <person name="Wang C.S."/>
            <person name="Zhang Y.J."/>
            <person name="Xu X.W."/>
            <person name="Li H."/>
            <person name="Liu A."/>
            <person name="Liu C."/>
            <person name="Xie B.B."/>
            <person name="Qin Q.L."/>
            <person name="Xu Z."/>
            <person name="Chen X.L."/>
            <person name="Zhou B.C."/>
            <person name="Zhang Y.Z."/>
        </authorList>
    </citation>
    <scope>NUCLEOTIDE SEQUENCE [LARGE SCALE GENOMIC DNA]</scope>
    <source>
        <strain evidence="6 7">P-1 km-3</strain>
    </source>
</reference>
<organism evidence="6 7">
    <name type="scientific">Marinicauda pacifica</name>
    <dbReference type="NCBI Taxonomy" id="1133559"/>
    <lineage>
        <taxon>Bacteria</taxon>
        <taxon>Pseudomonadati</taxon>
        <taxon>Pseudomonadota</taxon>
        <taxon>Alphaproteobacteria</taxon>
        <taxon>Maricaulales</taxon>
        <taxon>Maricaulaceae</taxon>
        <taxon>Marinicauda</taxon>
    </lineage>
</organism>
<keyword evidence="7" id="KW-1185">Reference proteome</keyword>
<dbReference type="PROSITE" id="PS51503">
    <property type="entry name" value="HIG1"/>
    <property type="match status" value="1"/>
</dbReference>
<feature type="transmembrane region" description="Helical" evidence="4">
    <location>
        <begin position="47"/>
        <end position="66"/>
    </location>
</feature>
<keyword evidence="3 4" id="KW-0472">Membrane</keyword>
<proteinExistence type="predicted"/>
<accession>A0A4S2H897</accession>
<evidence type="ECO:0000256" key="1">
    <source>
        <dbReference type="ARBA" id="ARBA00022692"/>
    </source>
</evidence>
<evidence type="ECO:0000259" key="5">
    <source>
        <dbReference type="PROSITE" id="PS51503"/>
    </source>
</evidence>
<sequence>MIQIVDWLLYVGLGLVFLILCAGIFALFKGGQFGRTWSNRLMRARVLVQFVAILLILAGFWLRGALAG</sequence>
<protein>
    <submittedName>
        <fullName evidence="6">Twin transmembrane helix small protein</fullName>
    </submittedName>
</protein>
<dbReference type="EMBL" id="SRXV01000003">
    <property type="protein sequence ID" value="TGY92050.1"/>
    <property type="molecule type" value="Genomic_DNA"/>
</dbReference>
<keyword evidence="1 4" id="KW-0812">Transmembrane</keyword>
<dbReference type="Proteomes" id="UP000305451">
    <property type="component" value="Unassembled WGS sequence"/>
</dbReference>
<dbReference type="InterPro" id="IPR007667">
    <property type="entry name" value="Hypoxia_induced_domain"/>
</dbReference>
<gene>
    <name evidence="6" type="ORF">E5162_10295</name>
</gene>
<name>A0A4S2H897_9PROT</name>
<evidence type="ECO:0000313" key="6">
    <source>
        <dbReference type="EMBL" id="TGY92050.1"/>
    </source>
</evidence>
<feature type="transmembrane region" description="Helical" evidence="4">
    <location>
        <begin position="7"/>
        <end position="27"/>
    </location>
</feature>